<evidence type="ECO:0000256" key="3">
    <source>
        <dbReference type="ARBA" id="ARBA00022490"/>
    </source>
</evidence>
<dbReference type="Proteomes" id="UP000252586">
    <property type="component" value="Unassembled WGS sequence"/>
</dbReference>
<dbReference type="RefSeq" id="WP_067507411.1">
    <property type="nucleotide sequence ID" value="NZ_CP107943.1"/>
</dbReference>
<feature type="compositionally biased region" description="Basic and acidic residues" evidence="5">
    <location>
        <begin position="158"/>
        <end position="175"/>
    </location>
</feature>
<name>A0A366DHC1_9NOCA</name>
<evidence type="ECO:0000313" key="6">
    <source>
        <dbReference type="EMBL" id="RBO88919.1"/>
    </source>
</evidence>
<keyword evidence="7" id="KW-1185">Reference proteome</keyword>
<evidence type="ECO:0000256" key="4">
    <source>
        <dbReference type="ARBA" id="ARBA00023186"/>
    </source>
</evidence>
<dbReference type="EMBL" id="QNRE01000008">
    <property type="protein sequence ID" value="RBO88919.1"/>
    <property type="molecule type" value="Genomic_DNA"/>
</dbReference>
<evidence type="ECO:0000313" key="7">
    <source>
        <dbReference type="Proteomes" id="UP000252586"/>
    </source>
</evidence>
<dbReference type="AlphaFoldDB" id="A0A366DHC1"/>
<dbReference type="OrthoDB" id="4561431at2"/>
<organism evidence="6 7">
    <name type="scientific">Nocardia puris</name>
    <dbReference type="NCBI Taxonomy" id="208602"/>
    <lineage>
        <taxon>Bacteria</taxon>
        <taxon>Bacillati</taxon>
        <taxon>Actinomycetota</taxon>
        <taxon>Actinomycetes</taxon>
        <taxon>Mycobacteriales</taxon>
        <taxon>Nocardiaceae</taxon>
        <taxon>Nocardia</taxon>
    </lineage>
</organism>
<comment type="subcellular location">
    <subcellularLocation>
        <location evidence="1">Cytoplasm</location>
    </subcellularLocation>
</comment>
<sequence length="259" mass="28645">MSRTWEFGDLEFFVLWEEVDRDGLPSPLIFTSRTPGHDDFVLEKARTRQALRARADRRDIAEFLEVLAFPDIRIVVDGWGGADPDDPAACVRLIGGRKGEQGFVVEQRPGETIWHSGGYVVTECRAVDLATEIVARMPAAPAGKPGEIVLPDPEDAETDRRYGRSPVKDDDPVSDRRSAFLTMPASRTGVVKVIQGTSRFGPRGIVRREIEWRDLVDDGRYAIIDGLPARAVGVDATALVALVNTEIIAVVRAIRDERV</sequence>
<feature type="region of interest" description="Disordered" evidence="5">
    <location>
        <begin position="142"/>
        <end position="175"/>
    </location>
</feature>
<dbReference type="Pfam" id="PF14011">
    <property type="entry name" value="ESX-1_EspG"/>
    <property type="match status" value="1"/>
</dbReference>
<protein>
    <submittedName>
        <fullName evidence="6">ESAT-6 protein secretion system EspG family protein</fullName>
    </submittedName>
</protein>
<proteinExistence type="inferred from homology"/>
<keyword evidence="4" id="KW-0143">Chaperone</keyword>
<dbReference type="InterPro" id="IPR025734">
    <property type="entry name" value="EspG"/>
</dbReference>
<evidence type="ECO:0000256" key="2">
    <source>
        <dbReference type="ARBA" id="ARBA00006411"/>
    </source>
</evidence>
<comment type="caution">
    <text evidence="6">The sequence shown here is derived from an EMBL/GenBank/DDBJ whole genome shotgun (WGS) entry which is preliminary data.</text>
</comment>
<evidence type="ECO:0000256" key="5">
    <source>
        <dbReference type="SAM" id="MobiDB-lite"/>
    </source>
</evidence>
<gene>
    <name evidence="6" type="ORF">DFR74_108144</name>
</gene>
<keyword evidence="3" id="KW-0963">Cytoplasm</keyword>
<reference evidence="6 7" key="1">
    <citation type="submission" date="2018-06" db="EMBL/GenBank/DDBJ databases">
        <title>Genomic Encyclopedia of Type Strains, Phase IV (KMG-IV): sequencing the most valuable type-strain genomes for metagenomic binning, comparative biology and taxonomic classification.</title>
        <authorList>
            <person name="Goeker M."/>
        </authorList>
    </citation>
    <scope>NUCLEOTIDE SEQUENCE [LARGE SCALE GENOMIC DNA]</scope>
    <source>
        <strain evidence="6 7">DSM 44599</strain>
    </source>
</reference>
<dbReference type="STRING" id="1210090.GCA_001613185_02173"/>
<accession>A0A366DHC1</accession>
<comment type="similarity">
    <text evidence="2">Belongs to the EspG family.</text>
</comment>
<evidence type="ECO:0000256" key="1">
    <source>
        <dbReference type="ARBA" id="ARBA00004496"/>
    </source>
</evidence>